<dbReference type="EMBL" id="LWDP01000015">
    <property type="protein sequence ID" value="ORD94587.1"/>
    <property type="molecule type" value="Genomic_DNA"/>
</dbReference>
<dbReference type="GO" id="GO:0072686">
    <property type="term" value="C:mitotic spindle"/>
    <property type="evidence" value="ECO:0007669"/>
    <property type="project" value="TreeGrafter"/>
</dbReference>
<dbReference type="GO" id="GO:0005635">
    <property type="term" value="C:nuclear envelope"/>
    <property type="evidence" value="ECO:0007669"/>
    <property type="project" value="TreeGrafter"/>
</dbReference>
<keyword evidence="4" id="KW-0132">Cell division</keyword>
<keyword evidence="6" id="KW-0539">Nucleus</keyword>
<gene>
    <name evidence="8" type="ORF">ECANGB1_458</name>
</gene>
<accession>A0A1Y1S7Y8</accession>
<evidence type="ECO:0000256" key="4">
    <source>
        <dbReference type="ARBA" id="ARBA00022618"/>
    </source>
</evidence>
<comment type="subcellular location">
    <subcellularLocation>
        <location evidence="1">Nucleus</location>
    </subcellularLocation>
</comment>
<evidence type="ECO:0000256" key="1">
    <source>
        <dbReference type="ARBA" id="ARBA00004123"/>
    </source>
</evidence>
<dbReference type="PANTHER" id="PTHR23168:SF0">
    <property type="entry name" value="MITOTIC SPINDLE ASSEMBLY CHECKPOINT PROTEIN MAD1"/>
    <property type="match status" value="1"/>
</dbReference>
<evidence type="ECO:0000313" key="9">
    <source>
        <dbReference type="Proteomes" id="UP000192639"/>
    </source>
</evidence>
<sequence>MKKEDGVLKEKQPETEKKNALFDLVFRTEEKESQPPQPKNDLLLYLKNILGYKITLLKDNTFMLTSIYAFTKDDYFCVEVKNSRMSFLSTPFLRQWKEHYVKYVTDGSSISAFLAAVNLELFNMKTSDFYNGTVQRRFGYDKEQGDGDY</sequence>
<evidence type="ECO:0000256" key="3">
    <source>
        <dbReference type="ARBA" id="ARBA00022019"/>
    </source>
</evidence>
<dbReference type="GO" id="GO:0051301">
    <property type="term" value="P:cell division"/>
    <property type="evidence" value="ECO:0007669"/>
    <property type="project" value="UniProtKB-KW"/>
</dbReference>
<evidence type="ECO:0000256" key="5">
    <source>
        <dbReference type="ARBA" id="ARBA00022776"/>
    </source>
</evidence>
<dbReference type="Proteomes" id="UP000192639">
    <property type="component" value="Unassembled WGS sequence"/>
</dbReference>
<dbReference type="Pfam" id="PF05557">
    <property type="entry name" value="MAD"/>
    <property type="match status" value="1"/>
</dbReference>
<dbReference type="GO" id="GO:0051315">
    <property type="term" value="P:attachment of mitotic spindle microtubules to kinetochore"/>
    <property type="evidence" value="ECO:0007669"/>
    <property type="project" value="TreeGrafter"/>
</dbReference>
<dbReference type="Gene3D" id="3.30.457.60">
    <property type="match status" value="1"/>
</dbReference>
<reference evidence="8 9" key="1">
    <citation type="journal article" date="2017" name="Environ. Microbiol.">
        <title>Decay of the glycolytic pathway and adaptation to intranuclear parasitism within Enterocytozoonidae microsporidia.</title>
        <authorList>
            <person name="Wiredu Boakye D."/>
            <person name="Jaroenlak P."/>
            <person name="Prachumwat A."/>
            <person name="Williams T.A."/>
            <person name="Bateman K.S."/>
            <person name="Itsathitphaisarn O."/>
            <person name="Sritunyalucksana K."/>
            <person name="Paszkiewicz K.H."/>
            <person name="Moore K.A."/>
            <person name="Stentiford G.D."/>
            <person name="Williams B.A."/>
        </authorList>
    </citation>
    <scope>NUCLEOTIDE SEQUENCE [LARGE SCALE GENOMIC DNA]</scope>
    <source>
        <strain evidence="8 9">GB1</strain>
    </source>
</reference>
<dbReference type="InterPro" id="IPR008672">
    <property type="entry name" value="Mad1"/>
</dbReference>
<evidence type="ECO:0000256" key="2">
    <source>
        <dbReference type="ARBA" id="ARBA00008029"/>
    </source>
</evidence>
<comment type="caution">
    <text evidence="8">The sequence shown here is derived from an EMBL/GenBank/DDBJ whole genome shotgun (WGS) entry which is preliminary data.</text>
</comment>
<evidence type="ECO:0000313" key="8">
    <source>
        <dbReference type="EMBL" id="ORD94587.1"/>
    </source>
</evidence>
<keyword evidence="7" id="KW-0131">Cell cycle</keyword>
<name>A0A1Y1S7Y8_9MICR</name>
<dbReference type="GO" id="GO:0007094">
    <property type="term" value="P:mitotic spindle assembly checkpoint signaling"/>
    <property type="evidence" value="ECO:0007669"/>
    <property type="project" value="InterPro"/>
</dbReference>
<comment type="similarity">
    <text evidence="2">Belongs to the MAD1 family.</text>
</comment>
<proteinExistence type="inferred from homology"/>
<dbReference type="AlphaFoldDB" id="A0A1Y1S7Y8"/>
<dbReference type="GO" id="GO:0000776">
    <property type="term" value="C:kinetochore"/>
    <property type="evidence" value="ECO:0007669"/>
    <property type="project" value="TreeGrafter"/>
</dbReference>
<organism evidence="8 9">
    <name type="scientific">Enterospora canceri</name>
    <dbReference type="NCBI Taxonomy" id="1081671"/>
    <lineage>
        <taxon>Eukaryota</taxon>
        <taxon>Fungi</taxon>
        <taxon>Fungi incertae sedis</taxon>
        <taxon>Microsporidia</taxon>
        <taxon>Enterocytozoonidae</taxon>
        <taxon>Enterospora</taxon>
    </lineage>
</organism>
<keyword evidence="5" id="KW-0498">Mitosis</keyword>
<dbReference type="VEuPathDB" id="MicrosporidiaDB:ECANGB1_458"/>
<dbReference type="OrthoDB" id="331602at2759"/>
<protein>
    <recommendedName>
        <fullName evidence="3">Spindle assembly checkpoint component MAD1</fullName>
    </recommendedName>
</protein>
<evidence type="ECO:0000256" key="7">
    <source>
        <dbReference type="ARBA" id="ARBA00023306"/>
    </source>
</evidence>
<dbReference type="PANTHER" id="PTHR23168">
    <property type="entry name" value="MITOTIC SPINDLE ASSEMBLY CHECKPOINT PROTEIN MAD1 MITOTIC ARREST DEFICIENT-LIKE PROTEIN 1"/>
    <property type="match status" value="1"/>
</dbReference>
<evidence type="ECO:0000256" key="6">
    <source>
        <dbReference type="ARBA" id="ARBA00023242"/>
    </source>
</evidence>
<keyword evidence="9" id="KW-1185">Reference proteome</keyword>